<proteinExistence type="predicted"/>
<evidence type="ECO:0000256" key="1">
    <source>
        <dbReference type="SAM" id="Phobius"/>
    </source>
</evidence>
<feature type="transmembrane region" description="Helical" evidence="1">
    <location>
        <begin position="6"/>
        <end position="26"/>
    </location>
</feature>
<gene>
    <name evidence="2" type="ORF">J3U87_11845</name>
</gene>
<dbReference type="EMBL" id="CP071793">
    <property type="protein sequence ID" value="QTD53145.1"/>
    <property type="molecule type" value="Genomic_DNA"/>
</dbReference>
<keyword evidence="1" id="KW-1133">Transmembrane helix</keyword>
<evidence type="ECO:0000313" key="2">
    <source>
        <dbReference type="EMBL" id="QTD53145.1"/>
    </source>
</evidence>
<name>A0A8A4U330_SULCO</name>
<keyword evidence="1" id="KW-0472">Membrane</keyword>
<dbReference type="AlphaFoldDB" id="A0A8A4U330"/>
<sequence length="185" mass="20895">MGQVAGFVLKGSCLIGVLALIVINVYPYRIAGGFSYHVVGLYSEDGRPLESFSRGRVLGRKLANELSEMFSWDRTEFTGENLLAEVRIENHTGWAWTLTELEYRLVIDGDVFADGIWRDRDAIVLAKDRESRLYLPFSLKIPMEDVPDLLRDKPVSLLEGTAWYRMGAWQVGVPLSGVITLEMPR</sequence>
<dbReference type="RefSeq" id="WP_237383243.1">
    <property type="nucleotide sequence ID" value="NZ_CP071793.1"/>
</dbReference>
<protein>
    <submittedName>
        <fullName evidence="2">Uncharacterized protein</fullName>
    </submittedName>
</protein>
<keyword evidence="3" id="KW-1185">Reference proteome</keyword>
<reference evidence="2" key="1">
    <citation type="submission" date="2021-03" db="EMBL/GenBank/DDBJ databases">
        <title>Acanthopleuribacteraceae sp. M133.</title>
        <authorList>
            <person name="Wang G."/>
        </authorList>
    </citation>
    <scope>NUCLEOTIDE SEQUENCE</scope>
    <source>
        <strain evidence="2">M133</strain>
    </source>
</reference>
<organism evidence="2 3">
    <name type="scientific">Sulfidibacter corallicola</name>
    <dbReference type="NCBI Taxonomy" id="2818388"/>
    <lineage>
        <taxon>Bacteria</taxon>
        <taxon>Pseudomonadati</taxon>
        <taxon>Acidobacteriota</taxon>
        <taxon>Holophagae</taxon>
        <taxon>Acanthopleuribacterales</taxon>
        <taxon>Acanthopleuribacteraceae</taxon>
        <taxon>Sulfidibacter</taxon>
    </lineage>
</organism>
<dbReference type="KEGG" id="scor:J3U87_11845"/>
<dbReference type="Proteomes" id="UP000663929">
    <property type="component" value="Chromosome"/>
</dbReference>
<evidence type="ECO:0000313" key="3">
    <source>
        <dbReference type="Proteomes" id="UP000663929"/>
    </source>
</evidence>
<keyword evidence="1" id="KW-0812">Transmembrane</keyword>
<accession>A0A8A4U330</accession>